<feature type="non-terminal residue" evidence="2">
    <location>
        <position position="1"/>
    </location>
</feature>
<keyword evidence="3" id="KW-1185">Reference proteome</keyword>
<evidence type="ECO:0000313" key="2">
    <source>
        <dbReference type="EMBL" id="KAF2787553.1"/>
    </source>
</evidence>
<dbReference type="OrthoDB" id="2129288at2759"/>
<feature type="domain" description="Tautomerase cis-CaaD-like" evidence="1">
    <location>
        <begin position="2"/>
        <end position="128"/>
    </location>
</feature>
<dbReference type="InterPro" id="IPR014347">
    <property type="entry name" value="Tautomerase/MIF_sf"/>
</dbReference>
<evidence type="ECO:0000313" key="3">
    <source>
        <dbReference type="Proteomes" id="UP000799757"/>
    </source>
</evidence>
<gene>
    <name evidence="2" type="ORF">K505DRAFT_257453</name>
</gene>
<dbReference type="Gene3D" id="3.30.429.10">
    <property type="entry name" value="Macrophage Migration Inhibitory Factor"/>
    <property type="match status" value="1"/>
</dbReference>
<proteinExistence type="predicted"/>
<organism evidence="2 3">
    <name type="scientific">Melanomma pulvis-pyrius CBS 109.77</name>
    <dbReference type="NCBI Taxonomy" id="1314802"/>
    <lineage>
        <taxon>Eukaryota</taxon>
        <taxon>Fungi</taxon>
        <taxon>Dikarya</taxon>
        <taxon>Ascomycota</taxon>
        <taxon>Pezizomycotina</taxon>
        <taxon>Dothideomycetes</taxon>
        <taxon>Pleosporomycetidae</taxon>
        <taxon>Pleosporales</taxon>
        <taxon>Melanommataceae</taxon>
        <taxon>Melanomma</taxon>
    </lineage>
</organism>
<dbReference type="EMBL" id="MU002305">
    <property type="protein sequence ID" value="KAF2787553.1"/>
    <property type="molecule type" value="Genomic_DNA"/>
</dbReference>
<name>A0A6A6WUD6_9PLEO</name>
<dbReference type="Proteomes" id="UP000799757">
    <property type="component" value="Unassembled WGS sequence"/>
</dbReference>
<reference evidence="2" key="1">
    <citation type="journal article" date="2020" name="Stud. Mycol.">
        <title>101 Dothideomycetes genomes: a test case for predicting lifestyles and emergence of pathogens.</title>
        <authorList>
            <person name="Haridas S."/>
            <person name="Albert R."/>
            <person name="Binder M."/>
            <person name="Bloem J."/>
            <person name="Labutti K."/>
            <person name="Salamov A."/>
            <person name="Andreopoulos B."/>
            <person name="Baker S."/>
            <person name="Barry K."/>
            <person name="Bills G."/>
            <person name="Bluhm B."/>
            <person name="Cannon C."/>
            <person name="Castanera R."/>
            <person name="Culley D."/>
            <person name="Daum C."/>
            <person name="Ezra D."/>
            <person name="Gonzalez J."/>
            <person name="Henrissat B."/>
            <person name="Kuo A."/>
            <person name="Liang C."/>
            <person name="Lipzen A."/>
            <person name="Lutzoni F."/>
            <person name="Magnuson J."/>
            <person name="Mondo S."/>
            <person name="Nolan M."/>
            <person name="Ohm R."/>
            <person name="Pangilinan J."/>
            <person name="Park H.-J."/>
            <person name="Ramirez L."/>
            <person name="Alfaro M."/>
            <person name="Sun H."/>
            <person name="Tritt A."/>
            <person name="Yoshinaga Y."/>
            <person name="Zwiers L.-H."/>
            <person name="Turgeon B."/>
            <person name="Goodwin S."/>
            <person name="Spatafora J."/>
            <person name="Crous P."/>
            <person name="Grigoriev I."/>
        </authorList>
    </citation>
    <scope>NUCLEOTIDE SEQUENCE</scope>
    <source>
        <strain evidence="2">CBS 109.77</strain>
    </source>
</reference>
<dbReference type="Pfam" id="PF14832">
    <property type="entry name" value="Tautomerase_3"/>
    <property type="match status" value="1"/>
</dbReference>
<evidence type="ECO:0000259" key="1">
    <source>
        <dbReference type="Pfam" id="PF14832"/>
    </source>
</evidence>
<accession>A0A6A6WUD6</accession>
<dbReference type="SUPFAM" id="SSF55331">
    <property type="entry name" value="Tautomerase/MIF"/>
    <property type="match status" value="1"/>
</dbReference>
<sequence length="134" mass="15544">APAVFSREEKEKLASDITNLYTKVGLPEFYVNIHFTELPLDSFYVGKKSSQKSAFLSILHGARTFANKQQQVNFMERIDSFLRPTMEPREINWELVIEETSLELWRMNGLVPPPAGSEQEKEWARLNRPVKPYV</sequence>
<dbReference type="AlphaFoldDB" id="A0A6A6WUD6"/>
<protein>
    <recommendedName>
        <fullName evidence="1">Tautomerase cis-CaaD-like domain-containing protein</fullName>
    </recommendedName>
</protein>
<dbReference type="InterPro" id="IPR028116">
    <property type="entry name" value="Cis-CaaD-like"/>
</dbReference>